<evidence type="ECO:0000259" key="5">
    <source>
        <dbReference type="Pfam" id="PF07732"/>
    </source>
</evidence>
<feature type="compositionally biased region" description="Polar residues" evidence="3">
    <location>
        <begin position="608"/>
        <end position="641"/>
    </location>
</feature>
<sequence length="674" mass="75079">MYSISFRDAVWLSTLLASYSHAGQPSASTNTPSISQSTPEFIPVPTGQWVSPEYKWFFQYPLPIPSIKTPTYTYSNYSTGATIDYYEVEIKPFKAQIYPNLPATDMVGYDGCSPGPMFVVQQGREVVTRFTNNGPSASSVHLHGSYNRAPFDGWAGDHISPGQYKARLLLAKSTKRAVNMVPCEHLIFSKSFTDDPNYGKDHVEFATGEHVYRGQGGIYLLRDPEEQSIGLPAGDYDIPLAIGAKQYNSDGSLNWDTNDNNGLWGDIIHVNGQPWPYFKAEPRKYRFRLLNGAVSRTFGLSWVPDNAFGFGTDPIEFNVIGSDSGLLPHPVKATSLAFSMGERYEIVIDFSSYAGKNITIRNDRHIGENPDYAATDFIMRIAVGDTVTDDSNNSDLPYNLRYIPPPPQTSVSKDFMFERKGDNWLINGVGFVDINHRILAKPRRGEDEIWVLRNGPGGGTHPVHIHLVDFQVLSRSGGRNVLYAYESTGMKDVVWLSAGEAVTVVARYAPWEGVYMFHCHNLVHEDHDMLVAFNVTQLPNWGYDNSTIFIDPLTPEFRPKDINSEDYTKDAIMSKLAWFYSTNAYNGGNVAGVYSALDGYEAGQTPALASSSEATPTFPWSSPQHPTTFQTLPSHSWSYPTTHGWPKTDMPQGPSTKPQSGWSPPNFEKWINGP</sequence>
<evidence type="ECO:0000259" key="4">
    <source>
        <dbReference type="Pfam" id="PF07731"/>
    </source>
</evidence>
<dbReference type="CDD" id="cd13889">
    <property type="entry name" value="CuRO_3_BOD"/>
    <property type="match status" value="1"/>
</dbReference>
<dbReference type="OrthoDB" id="262547at2759"/>
<keyword evidence="7" id="KW-1185">Reference proteome</keyword>
<dbReference type="InterPro" id="IPR011706">
    <property type="entry name" value="Cu-oxidase_C"/>
</dbReference>
<proteinExistence type="inferred from homology"/>
<protein>
    <submittedName>
        <fullName evidence="6">Cupredoxin</fullName>
    </submittedName>
</protein>
<comment type="similarity">
    <text evidence="1">Belongs to the multicopper oxidase family.</text>
</comment>
<dbReference type="GO" id="GO:0016491">
    <property type="term" value="F:oxidoreductase activity"/>
    <property type="evidence" value="ECO:0007669"/>
    <property type="project" value="InterPro"/>
</dbReference>
<evidence type="ECO:0000256" key="1">
    <source>
        <dbReference type="ARBA" id="ARBA00010609"/>
    </source>
</evidence>
<comment type="caution">
    <text evidence="6">The sequence shown here is derived from an EMBL/GenBank/DDBJ whole genome shotgun (WGS) entry which is preliminary data.</text>
</comment>
<accession>A0A9P4NB92</accession>
<dbReference type="SUPFAM" id="SSF49503">
    <property type="entry name" value="Cupredoxins"/>
    <property type="match status" value="3"/>
</dbReference>
<evidence type="ECO:0000256" key="3">
    <source>
        <dbReference type="SAM" id="MobiDB-lite"/>
    </source>
</evidence>
<feature type="region of interest" description="Disordered" evidence="3">
    <location>
        <begin position="608"/>
        <end position="674"/>
    </location>
</feature>
<gene>
    <name evidence="6" type="ORF">CC78DRAFT_574831</name>
</gene>
<evidence type="ECO:0000313" key="7">
    <source>
        <dbReference type="Proteomes" id="UP000800093"/>
    </source>
</evidence>
<feature type="domain" description="Plastocyanin-like" evidence="4">
    <location>
        <begin position="414"/>
        <end position="536"/>
    </location>
</feature>
<feature type="domain" description="Plastocyanin-like" evidence="5">
    <location>
        <begin position="103"/>
        <end position="164"/>
    </location>
</feature>
<dbReference type="Pfam" id="PF07732">
    <property type="entry name" value="Cu-oxidase_3"/>
    <property type="match status" value="1"/>
</dbReference>
<dbReference type="GO" id="GO:0005507">
    <property type="term" value="F:copper ion binding"/>
    <property type="evidence" value="ECO:0007669"/>
    <property type="project" value="InterPro"/>
</dbReference>
<dbReference type="EMBL" id="ML986581">
    <property type="protein sequence ID" value="KAF2269945.1"/>
    <property type="molecule type" value="Genomic_DNA"/>
</dbReference>
<dbReference type="InterPro" id="IPR011707">
    <property type="entry name" value="Cu-oxidase-like_N"/>
</dbReference>
<dbReference type="InterPro" id="IPR008972">
    <property type="entry name" value="Cupredoxin"/>
</dbReference>
<evidence type="ECO:0000313" key="6">
    <source>
        <dbReference type="EMBL" id="KAF2269945.1"/>
    </source>
</evidence>
<reference evidence="7" key="1">
    <citation type="journal article" date="2020" name="Stud. Mycol.">
        <title>101 Dothideomycetes genomes: A test case for predicting lifestyles and emergence of pathogens.</title>
        <authorList>
            <person name="Haridas S."/>
            <person name="Albert R."/>
            <person name="Binder M."/>
            <person name="Bloem J."/>
            <person name="LaButti K."/>
            <person name="Salamov A."/>
            <person name="Andreopoulos B."/>
            <person name="Baker S."/>
            <person name="Barry K."/>
            <person name="Bills G."/>
            <person name="Bluhm B."/>
            <person name="Cannon C."/>
            <person name="Castanera R."/>
            <person name="Culley D."/>
            <person name="Daum C."/>
            <person name="Ezra D."/>
            <person name="Gonzalez J."/>
            <person name="Henrissat B."/>
            <person name="Kuo A."/>
            <person name="Liang C."/>
            <person name="Lipzen A."/>
            <person name="Lutzoni F."/>
            <person name="Magnuson J."/>
            <person name="Mondo S."/>
            <person name="Nolan M."/>
            <person name="Ohm R."/>
            <person name="Pangilinan J."/>
            <person name="Park H.-J."/>
            <person name="Ramirez L."/>
            <person name="Alfaro M."/>
            <person name="Sun H."/>
            <person name="Tritt A."/>
            <person name="Yoshinaga Y."/>
            <person name="Zwiers L.-H."/>
            <person name="Turgeon B."/>
            <person name="Goodwin S."/>
            <person name="Spatafora J."/>
            <person name="Crous P."/>
            <person name="Grigoriev I."/>
        </authorList>
    </citation>
    <scope>NUCLEOTIDE SEQUENCE [LARGE SCALE GENOMIC DNA]</scope>
    <source>
        <strain evidence="7">CBS 304.66</strain>
    </source>
</reference>
<organism evidence="6 7">
    <name type="scientific">Lojkania enalia</name>
    <dbReference type="NCBI Taxonomy" id="147567"/>
    <lineage>
        <taxon>Eukaryota</taxon>
        <taxon>Fungi</taxon>
        <taxon>Dikarya</taxon>
        <taxon>Ascomycota</taxon>
        <taxon>Pezizomycotina</taxon>
        <taxon>Dothideomycetes</taxon>
        <taxon>Pleosporomycetidae</taxon>
        <taxon>Pleosporales</taxon>
        <taxon>Pleosporales incertae sedis</taxon>
        <taxon>Lojkania</taxon>
    </lineage>
</organism>
<dbReference type="Proteomes" id="UP000800093">
    <property type="component" value="Unassembled WGS sequence"/>
</dbReference>
<dbReference type="Pfam" id="PF07731">
    <property type="entry name" value="Cu-oxidase_2"/>
    <property type="match status" value="1"/>
</dbReference>
<dbReference type="Gene3D" id="2.60.40.420">
    <property type="entry name" value="Cupredoxins - blue copper proteins"/>
    <property type="match status" value="3"/>
</dbReference>
<dbReference type="PANTHER" id="PTHR48267:SF1">
    <property type="entry name" value="BILIRUBIN OXIDASE"/>
    <property type="match status" value="1"/>
</dbReference>
<dbReference type="AlphaFoldDB" id="A0A9P4NB92"/>
<evidence type="ECO:0000256" key="2">
    <source>
        <dbReference type="ARBA" id="ARBA00023008"/>
    </source>
</evidence>
<dbReference type="PANTHER" id="PTHR48267">
    <property type="entry name" value="CUPREDOXIN SUPERFAMILY PROTEIN"/>
    <property type="match status" value="1"/>
</dbReference>
<keyword evidence="2" id="KW-0186">Copper</keyword>
<feature type="compositionally biased region" description="Polar residues" evidence="3">
    <location>
        <begin position="653"/>
        <end position="663"/>
    </location>
</feature>
<name>A0A9P4NB92_9PLEO</name>
<dbReference type="InterPro" id="IPR045087">
    <property type="entry name" value="Cu-oxidase_fam"/>
</dbReference>